<feature type="transmembrane region" description="Helical" evidence="1">
    <location>
        <begin position="203"/>
        <end position="221"/>
    </location>
</feature>
<evidence type="ECO:0000256" key="1">
    <source>
        <dbReference type="SAM" id="Phobius"/>
    </source>
</evidence>
<evidence type="ECO:0000313" key="3">
    <source>
        <dbReference type="Proteomes" id="UP000789508"/>
    </source>
</evidence>
<keyword evidence="1" id="KW-1133">Transmembrane helix</keyword>
<comment type="caution">
    <text evidence="2">The sequence shown here is derived from an EMBL/GenBank/DDBJ whole genome shotgun (WGS) entry which is preliminary data.</text>
</comment>
<feature type="transmembrane region" description="Helical" evidence="1">
    <location>
        <begin position="33"/>
        <end position="53"/>
    </location>
</feature>
<dbReference type="Proteomes" id="UP000789508">
    <property type="component" value="Unassembled WGS sequence"/>
</dbReference>
<keyword evidence="1" id="KW-0472">Membrane</keyword>
<name>A0A9N9GEC0_9GLOM</name>
<feature type="transmembrane region" description="Helical" evidence="1">
    <location>
        <begin position="291"/>
        <end position="311"/>
    </location>
</feature>
<protein>
    <submittedName>
        <fullName evidence="2">9830_t:CDS:1</fullName>
    </submittedName>
</protein>
<dbReference type="AlphaFoldDB" id="A0A9N9GEC0"/>
<accession>A0A9N9GEC0</accession>
<feature type="transmembrane region" description="Helical" evidence="1">
    <location>
        <begin position="153"/>
        <end position="174"/>
    </location>
</feature>
<feature type="transmembrane region" description="Helical" evidence="1">
    <location>
        <begin position="88"/>
        <end position="114"/>
    </location>
</feature>
<evidence type="ECO:0000313" key="2">
    <source>
        <dbReference type="EMBL" id="CAG8604305.1"/>
    </source>
</evidence>
<proteinExistence type="predicted"/>
<keyword evidence="1" id="KW-0812">Transmembrane</keyword>
<sequence>MGKAIQMITIGALFTTISNYCMRRSIDEGESNKAFLVIQLMLVFPVAILLNPVRTGDYSFSHQMAVFAIITGTIFALMQASLGKALEYGPAGLTFAVVSSAAVMPIIIMVSLFGRPFGFNYTIYNGIGSVLLMLGLFWEAKIGINPVKDDYNAVNWLIFATLAFILQVSVLVMMQWRALFIQFPFYSDQLYLPFDAESAKSQWFMPIMFGTAALINLWIFIYTQNDHPNIYEFLYGAFGGISNSLGSFFMIMATEIATPLEHAMLFPISSVEVMIMCNAWGQLLYNEQVNWLANACCVLGVLIGSFHYEILRRLIE</sequence>
<feature type="transmembrane region" description="Helical" evidence="1">
    <location>
        <begin position="65"/>
        <end position="82"/>
    </location>
</feature>
<feature type="transmembrane region" description="Helical" evidence="1">
    <location>
        <begin position="121"/>
        <end position="138"/>
    </location>
</feature>
<feature type="transmembrane region" description="Helical" evidence="1">
    <location>
        <begin position="233"/>
        <end position="253"/>
    </location>
</feature>
<organism evidence="2 3">
    <name type="scientific">Ambispora leptoticha</name>
    <dbReference type="NCBI Taxonomy" id="144679"/>
    <lineage>
        <taxon>Eukaryota</taxon>
        <taxon>Fungi</taxon>
        <taxon>Fungi incertae sedis</taxon>
        <taxon>Mucoromycota</taxon>
        <taxon>Glomeromycotina</taxon>
        <taxon>Glomeromycetes</taxon>
        <taxon>Archaeosporales</taxon>
        <taxon>Ambisporaceae</taxon>
        <taxon>Ambispora</taxon>
    </lineage>
</organism>
<dbReference type="OrthoDB" id="10282284at2759"/>
<gene>
    <name evidence="2" type="ORF">ALEPTO_LOCUS8282</name>
</gene>
<keyword evidence="3" id="KW-1185">Reference proteome</keyword>
<dbReference type="EMBL" id="CAJVPS010004481">
    <property type="protein sequence ID" value="CAG8604305.1"/>
    <property type="molecule type" value="Genomic_DNA"/>
</dbReference>
<reference evidence="2" key="1">
    <citation type="submission" date="2021-06" db="EMBL/GenBank/DDBJ databases">
        <authorList>
            <person name="Kallberg Y."/>
            <person name="Tangrot J."/>
            <person name="Rosling A."/>
        </authorList>
    </citation>
    <scope>NUCLEOTIDE SEQUENCE</scope>
    <source>
        <strain evidence="2">FL130A</strain>
    </source>
</reference>